<dbReference type="GO" id="GO:0004531">
    <property type="term" value="F:deoxyribonuclease II activity"/>
    <property type="evidence" value="ECO:0007669"/>
    <property type="project" value="InterPro"/>
</dbReference>
<protein>
    <submittedName>
        <fullName evidence="3">Deoxyribonuclease II</fullName>
    </submittedName>
</protein>
<sequence length="198" mass="22505">KDLEQCVASALKTDYVNIYSRFLPTLLSQDVPNLKSLINGNHRVRPKAYTCTFSEVFSNFSTRVFAKDRQWGRMLFRDYIQLRYETGMWHQTWRLGRSVPVRSCCTPVCKLADINVDTLGVKEPPRNWTSTMDHSKWSISIPGGSAEKVVCISDLNHVASQAHRGGGAVCFTSSEIWQALRSTIRRVESCPLSPRAYE</sequence>
<evidence type="ECO:0000313" key="3">
    <source>
        <dbReference type="EMBL" id="JAC75496.1"/>
    </source>
</evidence>
<accession>A0A061RY50</accession>
<keyword evidence="2" id="KW-0378">Hydrolase</keyword>
<feature type="non-terminal residue" evidence="3">
    <location>
        <position position="1"/>
    </location>
</feature>
<proteinExistence type="inferred from homology"/>
<evidence type="ECO:0000256" key="1">
    <source>
        <dbReference type="ARBA" id="ARBA00007527"/>
    </source>
</evidence>
<gene>
    <name evidence="3" type="primary">DNASE2</name>
    <name evidence="3" type="ORF">TSPGSL018_22922</name>
</gene>
<reference evidence="3" key="1">
    <citation type="submission" date="2014-05" db="EMBL/GenBank/DDBJ databases">
        <title>The transcriptome of the halophilic microalga Tetraselmis sp. GSL018 isolated from the Great Salt Lake, Utah.</title>
        <authorList>
            <person name="Jinkerson R.E."/>
            <person name="D'Adamo S."/>
            <person name="Posewitz M.C."/>
        </authorList>
    </citation>
    <scope>NUCLEOTIDE SEQUENCE</scope>
    <source>
        <strain evidence="3">GSL018</strain>
    </source>
</reference>
<comment type="similarity">
    <text evidence="1">Belongs to the DNase II family.</text>
</comment>
<dbReference type="InterPro" id="IPR004947">
    <property type="entry name" value="DNase_II"/>
</dbReference>
<name>A0A061RY50_9CHLO</name>
<dbReference type="PANTHER" id="PTHR10858:SF23">
    <property type="entry name" value="DEOXYRIBONUCLEASE II"/>
    <property type="match status" value="1"/>
</dbReference>
<dbReference type="AlphaFoldDB" id="A0A061RY50"/>
<evidence type="ECO:0000256" key="2">
    <source>
        <dbReference type="ARBA" id="ARBA00022801"/>
    </source>
</evidence>
<dbReference type="EMBL" id="GBEZ01010151">
    <property type="protein sequence ID" value="JAC75496.1"/>
    <property type="molecule type" value="Transcribed_RNA"/>
</dbReference>
<dbReference type="Pfam" id="PF03265">
    <property type="entry name" value="DNase_II"/>
    <property type="match status" value="1"/>
</dbReference>
<dbReference type="PANTHER" id="PTHR10858">
    <property type="entry name" value="DEOXYRIBONUCLEASE II"/>
    <property type="match status" value="1"/>
</dbReference>
<organism evidence="3">
    <name type="scientific">Tetraselmis sp. GSL018</name>
    <dbReference type="NCBI Taxonomy" id="582737"/>
    <lineage>
        <taxon>Eukaryota</taxon>
        <taxon>Viridiplantae</taxon>
        <taxon>Chlorophyta</taxon>
        <taxon>core chlorophytes</taxon>
        <taxon>Chlorodendrophyceae</taxon>
        <taxon>Chlorodendrales</taxon>
        <taxon>Chlorodendraceae</taxon>
        <taxon>Tetraselmis</taxon>
    </lineage>
</organism>